<feature type="chain" id="PRO_5014646038" evidence="1">
    <location>
        <begin position="24"/>
        <end position="97"/>
    </location>
</feature>
<sequence length="97" mass="11103">MLVNLNSLTQSAIWCFAWRVALAHPGLLPTESNFFSTPVRHNSAQEYFPEEVLVCIHHIFFSTDNTLWKASLSIFNHTIQELVPIHQFLLVMGPPIQ</sequence>
<gene>
    <name evidence="2" type="ORF">PCANC_12283</name>
</gene>
<organism evidence="2 3">
    <name type="scientific">Puccinia coronata f. sp. avenae</name>
    <dbReference type="NCBI Taxonomy" id="200324"/>
    <lineage>
        <taxon>Eukaryota</taxon>
        <taxon>Fungi</taxon>
        <taxon>Dikarya</taxon>
        <taxon>Basidiomycota</taxon>
        <taxon>Pucciniomycotina</taxon>
        <taxon>Pucciniomycetes</taxon>
        <taxon>Pucciniales</taxon>
        <taxon>Pucciniaceae</taxon>
        <taxon>Puccinia</taxon>
    </lineage>
</organism>
<evidence type="ECO:0000313" key="3">
    <source>
        <dbReference type="Proteomes" id="UP000235388"/>
    </source>
</evidence>
<feature type="signal peptide" evidence="1">
    <location>
        <begin position="1"/>
        <end position="23"/>
    </location>
</feature>
<protein>
    <submittedName>
        <fullName evidence="2">Uncharacterized protein</fullName>
    </submittedName>
</protein>
<proteinExistence type="predicted"/>
<evidence type="ECO:0000313" key="2">
    <source>
        <dbReference type="EMBL" id="PLW18486.1"/>
    </source>
</evidence>
<dbReference type="EMBL" id="PGCJ01000830">
    <property type="protein sequence ID" value="PLW18486.1"/>
    <property type="molecule type" value="Genomic_DNA"/>
</dbReference>
<keyword evidence="3" id="KW-1185">Reference proteome</keyword>
<accession>A0A2N5SZ25</accession>
<comment type="caution">
    <text evidence="2">The sequence shown here is derived from an EMBL/GenBank/DDBJ whole genome shotgun (WGS) entry which is preliminary data.</text>
</comment>
<dbReference type="Proteomes" id="UP000235388">
    <property type="component" value="Unassembled WGS sequence"/>
</dbReference>
<reference evidence="2 3" key="1">
    <citation type="submission" date="2017-11" db="EMBL/GenBank/DDBJ databases">
        <title>De novo assembly and phasing of dikaryotic genomes from two isolates of Puccinia coronata f. sp. avenae, the causal agent of oat crown rust.</title>
        <authorList>
            <person name="Miller M.E."/>
            <person name="Zhang Y."/>
            <person name="Omidvar V."/>
            <person name="Sperschneider J."/>
            <person name="Schwessinger B."/>
            <person name="Raley C."/>
            <person name="Palmer J.M."/>
            <person name="Garnica D."/>
            <person name="Upadhyaya N."/>
            <person name="Rathjen J."/>
            <person name="Taylor J.M."/>
            <person name="Park R.F."/>
            <person name="Dodds P.N."/>
            <person name="Hirsch C.D."/>
            <person name="Kianian S.F."/>
            <person name="Figueroa M."/>
        </authorList>
    </citation>
    <scope>NUCLEOTIDE SEQUENCE [LARGE SCALE GENOMIC DNA]</scope>
    <source>
        <strain evidence="2">12NC29</strain>
    </source>
</reference>
<name>A0A2N5SZ25_9BASI</name>
<evidence type="ECO:0000256" key="1">
    <source>
        <dbReference type="SAM" id="SignalP"/>
    </source>
</evidence>
<dbReference type="AlphaFoldDB" id="A0A2N5SZ25"/>
<keyword evidence="1" id="KW-0732">Signal</keyword>